<evidence type="ECO:0000313" key="3">
    <source>
        <dbReference type="Proteomes" id="UP000199437"/>
    </source>
</evidence>
<evidence type="ECO:0000313" key="2">
    <source>
        <dbReference type="EMBL" id="SEW30781.1"/>
    </source>
</evidence>
<gene>
    <name evidence="2" type="ORF">SAMN05216290_2684</name>
</gene>
<feature type="domain" description="Haem-binding" evidence="1">
    <location>
        <begin position="13"/>
        <end position="148"/>
    </location>
</feature>
<dbReference type="STRING" id="1267423.SAMN05216290_2684"/>
<dbReference type="RefSeq" id="WP_090259076.1">
    <property type="nucleotide sequence ID" value="NZ_FOIR01000002.1"/>
</dbReference>
<organism evidence="2 3">
    <name type="scientific">Roseivirga pacifica</name>
    <dbReference type="NCBI Taxonomy" id="1267423"/>
    <lineage>
        <taxon>Bacteria</taxon>
        <taxon>Pseudomonadati</taxon>
        <taxon>Bacteroidota</taxon>
        <taxon>Cytophagia</taxon>
        <taxon>Cytophagales</taxon>
        <taxon>Roseivirgaceae</taxon>
        <taxon>Roseivirga</taxon>
    </lineage>
</organism>
<accession>A0A1I0QT42</accession>
<proteinExistence type="predicted"/>
<reference evidence="3" key="1">
    <citation type="submission" date="2016-10" db="EMBL/GenBank/DDBJ databases">
        <authorList>
            <person name="Varghese N."/>
            <person name="Submissions S."/>
        </authorList>
    </citation>
    <scope>NUCLEOTIDE SEQUENCE [LARGE SCALE GENOMIC DNA]</scope>
    <source>
        <strain evidence="3">CGMCC 1.12402</strain>
    </source>
</reference>
<dbReference type="Pfam" id="PF14376">
    <property type="entry name" value="Haem_bd"/>
    <property type="match status" value="1"/>
</dbReference>
<dbReference type="AlphaFoldDB" id="A0A1I0QT42"/>
<evidence type="ECO:0000259" key="1">
    <source>
        <dbReference type="SMART" id="SM01235"/>
    </source>
</evidence>
<dbReference type="Proteomes" id="UP000199437">
    <property type="component" value="Unassembled WGS sequence"/>
</dbReference>
<dbReference type="EMBL" id="FOIR01000002">
    <property type="protein sequence ID" value="SEW30781.1"/>
    <property type="molecule type" value="Genomic_DNA"/>
</dbReference>
<protein>
    <submittedName>
        <fullName evidence="2">Haem-binding domain-containing protein</fullName>
    </submittedName>
</protein>
<dbReference type="OrthoDB" id="196738at2"/>
<name>A0A1I0QT42_9BACT</name>
<dbReference type="InterPro" id="IPR025992">
    <property type="entry name" value="Haem-bd"/>
</dbReference>
<dbReference type="SMART" id="SM01235">
    <property type="entry name" value="Haem_bd"/>
    <property type="match status" value="1"/>
</dbReference>
<sequence>MKRLFYFLLLIVLIAFVAIQFVDRPEKIAEPVTENDIIEQLNVNPEMAGLLKDACYDCHSNQPKYPWYAKIAPVSWTIAEHIEHGRDELNFSEWGTYSKRRRDHKLEEMVEEVEVGNMPLPNYVLMHPEANLTTEQFEMLKKWVGEMREQIAQEPDGE</sequence>
<keyword evidence="3" id="KW-1185">Reference proteome</keyword>
<dbReference type="GeneID" id="99987376"/>